<feature type="transmembrane region" description="Helical" evidence="8">
    <location>
        <begin position="186"/>
        <end position="205"/>
    </location>
</feature>
<name>A0A1H5SSD1_9PSEU</name>
<feature type="transmembrane region" description="Helical" evidence="8">
    <location>
        <begin position="33"/>
        <end position="56"/>
    </location>
</feature>
<evidence type="ECO:0000256" key="5">
    <source>
        <dbReference type="ARBA" id="ARBA00022989"/>
    </source>
</evidence>
<keyword evidence="2" id="KW-0813">Transport</keyword>
<keyword evidence="3" id="KW-1003">Cell membrane</keyword>
<feature type="transmembrane region" description="Helical" evidence="8">
    <location>
        <begin position="449"/>
        <end position="472"/>
    </location>
</feature>
<dbReference type="AlphaFoldDB" id="A0A1H5SSD1"/>
<feature type="transmembrane region" description="Helical" evidence="8">
    <location>
        <begin position="321"/>
        <end position="343"/>
    </location>
</feature>
<gene>
    <name evidence="10" type="ORF">SAMN02982929_00024</name>
    <name evidence="11" type="ORF">SAMN05216506_1011008</name>
</gene>
<proteinExistence type="predicted"/>
<dbReference type="InterPro" id="IPR011701">
    <property type="entry name" value="MFS"/>
</dbReference>
<keyword evidence="4 8" id="KW-0812">Transmembrane</keyword>
<keyword evidence="6 8" id="KW-0472">Membrane</keyword>
<feature type="transmembrane region" description="Helical" evidence="8">
    <location>
        <begin position="244"/>
        <end position="265"/>
    </location>
</feature>
<accession>A0A1H5SSD1</accession>
<reference evidence="10" key="1">
    <citation type="submission" date="2016-10" db="EMBL/GenBank/DDBJ databases">
        <authorList>
            <person name="de Groot N.N."/>
        </authorList>
    </citation>
    <scope>NUCLEOTIDE SEQUENCE [LARGE SCALE GENOMIC DNA]</scope>
    <source>
        <strain evidence="10">ATCC 20501</strain>
    </source>
</reference>
<dbReference type="GO" id="GO:0022857">
    <property type="term" value="F:transmembrane transporter activity"/>
    <property type="evidence" value="ECO:0007669"/>
    <property type="project" value="InterPro"/>
</dbReference>
<evidence type="ECO:0000313" key="13">
    <source>
        <dbReference type="Proteomes" id="UP000236729"/>
    </source>
</evidence>
<dbReference type="SMR" id="A0A1H5SSD1"/>
<keyword evidence="12" id="KW-1185">Reference proteome</keyword>
<evidence type="ECO:0000256" key="6">
    <source>
        <dbReference type="ARBA" id="ARBA00023136"/>
    </source>
</evidence>
<dbReference type="InterPro" id="IPR001958">
    <property type="entry name" value="Tet-R_TetA/multi-R_MdtG-like"/>
</dbReference>
<sequence>MEQAPPPRRTAATGSDADGESVRQDRSTAQNCAIVALLVLLVEITGLTYTMVTPALSEIAAAYRSPDISWIVTAVTLVGAIAFAVCGKLGDVCGKKAVALVCSAVFAVGTALCATAPVLPLLIAGRALQGFGLAVLSLAYGLVRDVLPKRLIPIALGFIGTGMGASAIIGPVISGLLVEPFTFRGIFWFQFGYAIVVGLLVWRFVPESGLRARAGVDWIGASLLGFGALAFLFGVGTIKSAGWLSVPVLGGIGAGALLIAGWFHYERRAADPLVRIELLAQRRVGLPLLANACVQFALVGNSMLVPMFVMSAPEGGFGFGATALEVAGFLAASGVSAMVAGPVSGLISRRFGPRAGMVFGASALVTGATLIAFVHDTATTVLLAQLVFGIGIGSASAALPNVLVHAVPADVQGISGGMLNLVGSFGSSIGSQVLIVLLLLPGAHYTETGFVLAFLATAACGAIALTSALLVGPLHQRR</sequence>
<dbReference type="PANTHER" id="PTHR42718:SF46">
    <property type="entry name" value="BLR6921 PROTEIN"/>
    <property type="match status" value="1"/>
</dbReference>
<evidence type="ECO:0000256" key="7">
    <source>
        <dbReference type="SAM" id="MobiDB-lite"/>
    </source>
</evidence>
<feature type="transmembrane region" description="Helical" evidence="8">
    <location>
        <begin position="68"/>
        <end position="86"/>
    </location>
</feature>
<feature type="transmembrane region" description="Helical" evidence="8">
    <location>
        <begin position="355"/>
        <end position="374"/>
    </location>
</feature>
<protein>
    <submittedName>
        <fullName evidence="10">Major Facilitator Superfamily protein</fullName>
    </submittedName>
</protein>
<comment type="subcellular location">
    <subcellularLocation>
        <location evidence="1">Cell membrane</location>
        <topology evidence="1">Multi-pass membrane protein</topology>
    </subcellularLocation>
</comment>
<evidence type="ECO:0000259" key="9">
    <source>
        <dbReference type="PROSITE" id="PS50850"/>
    </source>
</evidence>
<evidence type="ECO:0000256" key="1">
    <source>
        <dbReference type="ARBA" id="ARBA00004651"/>
    </source>
</evidence>
<dbReference type="Proteomes" id="UP000199690">
    <property type="component" value="Unassembled WGS sequence"/>
</dbReference>
<dbReference type="InterPro" id="IPR020846">
    <property type="entry name" value="MFS_dom"/>
</dbReference>
<feature type="domain" description="Major facilitator superfamily (MFS) profile" evidence="9">
    <location>
        <begin position="31"/>
        <end position="476"/>
    </location>
</feature>
<evidence type="ECO:0000256" key="3">
    <source>
        <dbReference type="ARBA" id="ARBA00022475"/>
    </source>
</evidence>
<feature type="transmembrane region" description="Helical" evidence="8">
    <location>
        <begin position="155"/>
        <end position="174"/>
    </location>
</feature>
<feature type="transmembrane region" description="Helical" evidence="8">
    <location>
        <begin position="98"/>
        <end position="117"/>
    </location>
</feature>
<dbReference type="RefSeq" id="WP_093346521.1">
    <property type="nucleotide sequence ID" value="NZ_FNVB01000002.1"/>
</dbReference>
<dbReference type="InterPro" id="IPR036259">
    <property type="entry name" value="MFS_trans_sf"/>
</dbReference>
<dbReference type="SUPFAM" id="SSF103473">
    <property type="entry name" value="MFS general substrate transporter"/>
    <property type="match status" value="2"/>
</dbReference>
<evidence type="ECO:0000256" key="8">
    <source>
        <dbReference type="SAM" id="Phobius"/>
    </source>
</evidence>
<dbReference type="PANTHER" id="PTHR42718">
    <property type="entry name" value="MAJOR FACILITATOR SUPERFAMILY MULTIDRUG TRANSPORTER MFSC"/>
    <property type="match status" value="1"/>
</dbReference>
<reference evidence="12 13" key="2">
    <citation type="submission" date="2016-10" db="EMBL/GenBank/DDBJ databases">
        <authorList>
            <person name="Varghese N."/>
            <person name="Submissions S."/>
        </authorList>
    </citation>
    <scope>NUCLEOTIDE SEQUENCE [LARGE SCALE GENOMIC DNA]</scope>
    <source>
        <strain evidence="13">ATCC 20501</strain>
        <strain evidence="11 12">CGMCC 4.3529</strain>
    </source>
</reference>
<evidence type="ECO:0000256" key="4">
    <source>
        <dbReference type="ARBA" id="ARBA00022692"/>
    </source>
</evidence>
<dbReference type="GO" id="GO:0005886">
    <property type="term" value="C:plasma membrane"/>
    <property type="evidence" value="ECO:0007669"/>
    <property type="project" value="UniProtKB-SubCell"/>
</dbReference>
<dbReference type="PRINTS" id="PR01035">
    <property type="entry name" value="TCRTETA"/>
</dbReference>
<evidence type="ECO:0000313" key="12">
    <source>
        <dbReference type="Proteomes" id="UP000199690"/>
    </source>
</evidence>
<dbReference type="Gene3D" id="1.20.1250.20">
    <property type="entry name" value="MFS general substrate transporter like domains"/>
    <property type="match status" value="1"/>
</dbReference>
<keyword evidence="5 8" id="KW-1133">Transmembrane helix</keyword>
<evidence type="ECO:0000313" key="11">
    <source>
        <dbReference type="EMBL" id="SFC53950.1"/>
    </source>
</evidence>
<feature type="transmembrane region" description="Helical" evidence="8">
    <location>
        <begin position="419"/>
        <end position="443"/>
    </location>
</feature>
<feature type="region of interest" description="Disordered" evidence="7">
    <location>
        <begin position="1"/>
        <end position="24"/>
    </location>
</feature>
<dbReference type="EMBL" id="FNVB01000002">
    <property type="protein sequence ID" value="SEF53479.1"/>
    <property type="molecule type" value="Genomic_DNA"/>
</dbReference>
<evidence type="ECO:0000313" key="10">
    <source>
        <dbReference type="EMBL" id="SEF53479.1"/>
    </source>
</evidence>
<accession>A0A1I1K8T6</accession>
<feature type="transmembrane region" description="Helical" evidence="8">
    <location>
        <begin position="386"/>
        <end position="407"/>
    </location>
</feature>
<feature type="transmembrane region" description="Helical" evidence="8">
    <location>
        <begin position="217"/>
        <end position="238"/>
    </location>
</feature>
<dbReference type="EMBL" id="FOME01000001">
    <property type="protein sequence ID" value="SFC53950.1"/>
    <property type="molecule type" value="Genomic_DNA"/>
</dbReference>
<feature type="transmembrane region" description="Helical" evidence="8">
    <location>
        <begin position="286"/>
        <end position="309"/>
    </location>
</feature>
<dbReference type="Pfam" id="PF07690">
    <property type="entry name" value="MFS_1"/>
    <property type="match status" value="1"/>
</dbReference>
<evidence type="ECO:0000256" key="2">
    <source>
        <dbReference type="ARBA" id="ARBA00022448"/>
    </source>
</evidence>
<dbReference type="PROSITE" id="PS50850">
    <property type="entry name" value="MFS"/>
    <property type="match status" value="1"/>
</dbReference>
<dbReference type="Gene3D" id="1.20.1720.10">
    <property type="entry name" value="Multidrug resistance protein D"/>
    <property type="match status" value="1"/>
</dbReference>
<dbReference type="Proteomes" id="UP000236729">
    <property type="component" value="Unassembled WGS sequence"/>
</dbReference>
<organism evidence="10 13">
    <name type="scientific">Saccharopolyspora kobensis</name>
    <dbReference type="NCBI Taxonomy" id="146035"/>
    <lineage>
        <taxon>Bacteria</taxon>
        <taxon>Bacillati</taxon>
        <taxon>Actinomycetota</taxon>
        <taxon>Actinomycetes</taxon>
        <taxon>Pseudonocardiales</taxon>
        <taxon>Pseudonocardiaceae</taxon>
        <taxon>Saccharopolyspora</taxon>
    </lineage>
</organism>
<feature type="transmembrane region" description="Helical" evidence="8">
    <location>
        <begin position="123"/>
        <end position="143"/>
    </location>
</feature>